<evidence type="ECO:0000256" key="5">
    <source>
        <dbReference type="ARBA" id="ARBA00022747"/>
    </source>
</evidence>
<dbReference type="InterPro" id="IPR002052">
    <property type="entry name" value="DNA_methylase_N6_adenine_CS"/>
</dbReference>
<keyword evidence="4" id="KW-0949">S-adenosyl-L-methionine</keyword>
<dbReference type="InterPro" id="IPR029063">
    <property type="entry name" value="SAM-dependent_MTases_sf"/>
</dbReference>
<organism evidence="10 11">
    <name type="scientific">Candidatus Kapaibacterium thiocyanatum</name>
    <dbReference type="NCBI Taxonomy" id="1895771"/>
    <lineage>
        <taxon>Bacteria</taxon>
        <taxon>Pseudomonadati</taxon>
        <taxon>Candidatus Kapaibacteriota</taxon>
        <taxon>Candidatus Kapaibacteriia</taxon>
        <taxon>Candidatus Kapaibacteriales</taxon>
        <taxon>Candidatus Kapaibacteriaceae</taxon>
        <taxon>Candidatus Kapaibacterium</taxon>
    </lineage>
</organism>
<dbReference type="SUPFAM" id="SSF53335">
    <property type="entry name" value="S-adenosyl-L-methionine-dependent methyltransferases"/>
    <property type="match status" value="1"/>
</dbReference>
<evidence type="ECO:0000256" key="2">
    <source>
        <dbReference type="ARBA" id="ARBA00022603"/>
    </source>
</evidence>
<evidence type="ECO:0000313" key="11">
    <source>
        <dbReference type="Proteomes" id="UP000184233"/>
    </source>
</evidence>
<evidence type="ECO:0000256" key="4">
    <source>
        <dbReference type="ARBA" id="ARBA00022691"/>
    </source>
</evidence>
<dbReference type="Gene3D" id="3.40.50.150">
    <property type="entry name" value="Vaccinia Virus protein VP39"/>
    <property type="match status" value="1"/>
</dbReference>
<comment type="catalytic activity">
    <reaction evidence="7">
        <text>a 2'-deoxyadenosine in DNA + S-adenosyl-L-methionine = an N(6)-methyl-2'-deoxyadenosine in DNA + S-adenosyl-L-homocysteine + H(+)</text>
        <dbReference type="Rhea" id="RHEA:15197"/>
        <dbReference type="Rhea" id="RHEA-COMP:12418"/>
        <dbReference type="Rhea" id="RHEA-COMP:12419"/>
        <dbReference type="ChEBI" id="CHEBI:15378"/>
        <dbReference type="ChEBI" id="CHEBI:57856"/>
        <dbReference type="ChEBI" id="CHEBI:59789"/>
        <dbReference type="ChEBI" id="CHEBI:90615"/>
        <dbReference type="ChEBI" id="CHEBI:90616"/>
        <dbReference type="EC" id="2.1.1.72"/>
    </reaction>
</comment>
<reference evidence="10 11" key="1">
    <citation type="submission" date="2016-09" db="EMBL/GenBank/DDBJ databases">
        <title>Genome-resolved meta-omics ties microbial dynamics to process performance in biotechnology for thiocyanate degradation.</title>
        <authorList>
            <person name="Kantor R.S."/>
            <person name="Huddy R.J."/>
            <person name="Iyer R."/>
            <person name="Thomas B.C."/>
            <person name="Brown C.T."/>
            <person name="Anantharaman K."/>
            <person name="Tringe S."/>
            <person name="Hettich R.L."/>
            <person name="Harrison S.T."/>
            <person name="Banfield J.F."/>
        </authorList>
    </citation>
    <scope>NUCLEOTIDE SEQUENCE [LARGE SCALE GENOMIC DNA]</scope>
    <source>
        <strain evidence="10">59-99</strain>
    </source>
</reference>
<evidence type="ECO:0000259" key="9">
    <source>
        <dbReference type="Pfam" id="PF12950"/>
    </source>
</evidence>
<dbReference type="InterPro" id="IPR011639">
    <property type="entry name" value="MethylTrfase_TaqI-like_dom"/>
</dbReference>
<evidence type="ECO:0000256" key="7">
    <source>
        <dbReference type="ARBA" id="ARBA00047942"/>
    </source>
</evidence>
<gene>
    <name evidence="10" type="ORF">BGO89_06245</name>
</gene>
<dbReference type="InterPro" id="IPR025931">
    <property type="entry name" value="TaqI_C"/>
</dbReference>
<dbReference type="Pfam" id="PF07669">
    <property type="entry name" value="Eco57I"/>
    <property type="match status" value="1"/>
</dbReference>
<dbReference type="PRINTS" id="PR00507">
    <property type="entry name" value="N12N6MTFRASE"/>
</dbReference>
<evidence type="ECO:0000256" key="6">
    <source>
        <dbReference type="ARBA" id="ARBA00023125"/>
    </source>
</evidence>
<keyword evidence="2 10" id="KW-0489">Methyltransferase</keyword>
<dbReference type="STRING" id="1895771.BGO89_06245"/>
<protein>
    <recommendedName>
        <fullName evidence="1">site-specific DNA-methyltransferase (adenine-specific)</fullName>
        <ecNumber evidence="1">2.1.1.72</ecNumber>
    </recommendedName>
</protein>
<dbReference type="GO" id="GO:0003677">
    <property type="term" value="F:DNA binding"/>
    <property type="evidence" value="ECO:0007669"/>
    <property type="project" value="UniProtKB-KW"/>
</dbReference>
<sequence length="568" mass="64507">MPTTNATILDTTKTYGLASETLAAAGNLQERGAVFTRTEVVEFILDLVGYTEDRFLYQQTILEPSFGGGDFLLPIIRRLVRSWRHVRTNTTALDDLSSALVGVELHRSTFELTTTAVINLLVEEGLDISTAKELTTRWLYQGDFLLLPLNDTFDFVVGNPPYIRQERIPPVLLTEYRRRFHTMFDRADIYVAFIERSLTLLKEGGSLGFICADRWMKNRYGGPLRKLIDKNYHLKVYVDMFDTPAFQSSVVAYPAITIFTKQRSGPTRIVHQPEITSETLRMLATALRNEHTAPTNLSIEEIPHISNGAEPWLIQSHDQVSLMKRLERTYPTIEQAGCKVGIGVATGADSVFIAAYDDLDVEDECKIPLVMTKDISSGTVNWRGYGVINPFSPTGGLVDLKHHPRLRAYLEQHKDILLRRHCAQKSRAQWYRTIDRIHPGLTSVPKLLIPDIKGYAHIVYENGTLYPHHNLYYITSKDWNLHALQAVLLSDVVKLVISMYSTKMRGGFLRFQAQHLRRIHVPFWHDVSESLRCRLVQSAQSFDIDACNAAVYELYHLTPDERSAIGGT</sequence>
<feature type="domain" description="TaqI-like C-terminal specificity" evidence="9">
    <location>
        <begin position="420"/>
        <end position="519"/>
    </location>
</feature>
<dbReference type="EMBL" id="MKVH01000022">
    <property type="protein sequence ID" value="OJX57493.1"/>
    <property type="molecule type" value="Genomic_DNA"/>
</dbReference>
<name>A0A1M3KYG9_9BACT</name>
<dbReference type="AlphaFoldDB" id="A0A1M3KYG9"/>
<comment type="caution">
    <text evidence="10">The sequence shown here is derived from an EMBL/GenBank/DDBJ whole genome shotgun (WGS) entry which is preliminary data.</text>
</comment>
<proteinExistence type="predicted"/>
<dbReference type="GO" id="GO:0009007">
    <property type="term" value="F:site-specific DNA-methyltransferase (adenine-specific) activity"/>
    <property type="evidence" value="ECO:0007669"/>
    <property type="project" value="UniProtKB-EC"/>
</dbReference>
<dbReference type="PROSITE" id="PS00092">
    <property type="entry name" value="N6_MTASE"/>
    <property type="match status" value="1"/>
</dbReference>
<keyword evidence="5" id="KW-0680">Restriction system</keyword>
<evidence type="ECO:0000259" key="8">
    <source>
        <dbReference type="Pfam" id="PF07669"/>
    </source>
</evidence>
<evidence type="ECO:0000256" key="1">
    <source>
        <dbReference type="ARBA" id="ARBA00011900"/>
    </source>
</evidence>
<accession>A0A1M3KYG9</accession>
<dbReference type="Proteomes" id="UP000184233">
    <property type="component" value="Unassembled WGS sequence"/>
</dbReference>
<dbReference type="GO" id="GO:0009307">
    <property type="term" value="P:DNA restriction-modification system"/>
    <property type="evidence" value="ECO:0007669"/>
    <property type="project" value="UniProtKB-KW"/>
</dbReference>
<evidence type="ECO:0000256" key="3">
    <source>
        <dbReference type="ARBA" id="ARBA00022679"/>
    </source>
</evidence>
<dbReference type="GO" id="GO:0032259">
    <property type="term" value="P:methylation"/>
    <property type="evidence" value="ECO:0007669"/>
    <property type="project" value="UniProtKB-KW"/>
</dbReference>
<feature type="domain" description="Type II methyltransferase M.TaqI-like" evidence="8">
    <location>
        <begin position="143"/>
        <end position="246"/>
    </location>
</feature>
<dbReference type="PANTHER" id="PTHR33841">
    <property type="entry name" value="DNA METHYLTRANSFERASE YEEA-RELATED"/>
    <property type="match status" value="1"/>
</dbReference>
<dbReference type="Pfam" id="PF12950">
    <property type="entry name" value="TaqI_C"/>
    <property type="match status" value="1"/>
</dbReference>
<dbReference type="EC" id="2.1.1.72" evidence="1"/>
<dbReference type="PANTHER" id="PTHR33841:SF1">
    <property type="entry name" value="DNA METHYLTRANSFERASE A"/>
    <property type="match status" value="1"/>
</dbReference>
<evidence type="ECO:0000313" key="10">
    <source>
        <dbReference type="EMBL" id="OJX57493.1"/>
    </source>
</evidence>
<keyword evidence="3" id="KW-0808">Transferase</keyword>
<keyword evidence="6" id="KW-0238">DNA-binding</keyword>
<dbReference type="InterPro" id="IPR050953">
    <property type="entry name" value="N4_N6_ade-DNA_methylase"/>
</dbReference>